<dbReference type="SUPFAM" id="SSF54695">
    <property type="entry name" value="POZ domain"/>
    <property type="match status" value="1"/>
</dbReference>
<dbReference type="GO" id="GO:0051260">
    <property type="term" value="P:protein homooligomerization"/>
    <property type="evidence" value="ECO:0007669"/>
    <property type="project" value="InterPro"/>
</dbReference>
<feature type="transmembrane region" description="Helical" evidence="13">
    <location>
        <begin position="288"/>
        <end position="308"/>
    </location>
</feature>
<dbReference type="SMART" id="SM00225">
    <property type="entry name" value="BTB"/>
    <property type="match status" value="1"/>
</dbReference>
<dbReference type="OrthoDB" id="296522at2759"/>
<evidence type="ECO:0000256" key="8">
    <source>
        <dbReference type="ARBA" id="ARBA00022989"/>
    </source>
</evidence>
<dbReference type="InterPro" id="IPR003974">
    <property type="entry name" value="K_chnl_volt-dep_Kv3"/>
</dbReference>
<evidence type="ECO:0000256" key="6">
    <source>
        <dbReference type="ARBA" id="ARBA00022882"/>
    </source>
</evidence>
<evidence type="ECO:0000256" key="11">
    <source>
        <dbReference type="ARBA" id="ARBA00023303"/>
    </source>
</evidence>
<evidence type="ECO:0000256" key="10">
    <source>
        <dbReference type="ARBA" id="ARBA00023136"/>
    </source>
</evidence>
<comment type="subcellular location">
    <subcellularLocation>
        <location evidence="1">Membrane</location>
        <topology evidence="1">Multi-pass membrane protein</topology>
    </subcellularLocation>
</comment>
<dbReference type="Gene3D" id="1.20.120.350">
    <property type="entry name" value="Voltage-gated potassium channels. Chain C"/>
    <property type="match status" value="1"/>
</dbReference>
<dbReference type="PRINTS" id="PR01498">
    <property type="entry name" value="SHAWCHANNEL"/>
</dbReference>
<keyword evidence="9" id="KW-0406">Ion transport</keyword>
<evidence type="ECO:0000256" key="2">
    <source>
        <dbReference type="ARBA" id="ARBA00022448"/>
    </source>
</evidence>
<dbReference type="InterPro" id="IPR005821">
    <property type="entry name" value="Ion_trans_dom"/>
</dbReference>
<keyword evidence="2" id="KW-0813">Transport</keyword>
<dbReference type="PANTHER" id="PTHR11537:SF254">
    <property type="entry name" value="POTASSIUM VOLTAGE-GATED CHANNEL PROTEIN SHAB"/>
    <property type="match status" value="1"/>
</dbReference>
<keyword evidence="6" id="KW-0851">Voltage-gated channel</keyword>
<feature type="region of interest" description="Disordered" evidence="12">
    <location>
        <begin position="462"/>
        <end position="524"/>
    </location>
</feature>
<dbReference type="FunFam" id="1.10.287.70:FF:000028">
    <property type="entry name" value="potassium voltage-gated channel subfamily D member 3"/>
    <property type="match status" value="1"/>
</dbReference>
<dbReference type="GO" id="GO:0008076">
    <property type="term" value="C:voltage-gated potassium channel complex"/>
    <property type="evidence" value="ECO:0007669"/>
    <property type="project" value="InterPro"/>
</dbReference>
<evidence type="ECO:0000256" key="3">
    <source>
        <dbReference type="ARBA" id="ARBA00022538"/>
    </source>
</evidence>
<dbReference type="GO" id="GO:0005249">
    <property type="term" value="F:voltage-gated potassium channel activity"/>
    <property type="evidence" value="ECO:0007669"/>
    <property type="project" value="InterPro"/>
</dbReference>
<dbReference type="InterPro" id="IPR000210">
    <property type="entry name" value="BTB/POZ_dom"/>
</dbReference>
<reference evidence="15 16" key="1">
    <citation type="submission" date="2020-06" db="EMBL/GenBank/DDBJ databases">
        <authorList>
            <person name="Li R."/>
            <person name="Bekaert M."/>
        </authorList>
    </citation>
    <scope>NUCLEOTIDE SEQUENCE [LARGE SCALE GENOMIC DNA]</scope>
    <source>
        <strain evidence="16">wild</strain>
    </source>
</reference>
<dbReference type="CDD" id="cd18317">
    <property type="entry name" value="BTB_POZ_Kv"/>
    <property type="match status" value="1"/>
</dbReference>
<evidence type="ECO:0000256" key="9">
    <source>
        <dbReference type="ARBA" id="ARBA00023065"/>
    </source>
</evidence>
<dbReference type="InterPro" id="IPR003968">
    <property type="entry name" value="K_chnl_volt-dep_Kv"/>
</dbReference>
<evidence type="ECO:0000313" key="16">
    <source>
        <dbReference type="Proteomes" id="UP000507470"/>
    </source>
</evidence>
<dbReference type="Proteomes" id="UP000507470">
    <property type="component" value="Unassembled WGS sequence"/>
</dbReference>
<keyword evidence="16" id="KW-1185">Reference proteome</keyword>
<dbReference type="Pfam" id="PF02214">
    <property type="entry name" value="BTB_2"/>
    <property type="match status" value="1"/>
</dbReference>
<dbReference type="InterPro" id="IPR011333">
    <property type="entry name" value="SKP1/BTB/POZ_sf"/>
</dbReference>
<dbReference type="PRINTS" id="PR01491">
    <property type="entry name" value="KVCHANNEL"/>
</dbReference>
<feature type="compositionally biased region" description="Low complexity" evidence="12">
    <location>
        <begin position="490"/>
        <end position="508"/>
    </location>
</feature>
<dbReference type="Gene3D" id="1.10.287.70">
    <property type="match status" value="1"/>
</dbReference>
<dbReference type="Gene3D" id="3.30.710.10">
    <property type="entry name" value="Potassium Channel Kv1.1, Chain A"/>
    <property type="match status" value="1"/>
</dbReference>
<feature type="transmembrane region" description="Helical" evidence="13">
    <location>
        <begin position="255"/>
        <end position="276"/>
    </location>
</feature>
<dbReference type="SUPFAM" id="SSF81324">
    <property type="entry name" value="Voltage-gated potassium channels"/>
    <property type="match status" value="1"/>
</dbReference>
<evidence type="ECO:0000256" key="7">
    <source>
        <dbReference type="ARBA" id="ARBA00022958"/>
    </source>
</evidence>
<keyword evidence="3" id="KW-0633">Potassium transport</keyword>
<evidence type="ECO:0000256" key="1">
    <source>
        <dbReference type="ARBA" id="ARBA00004141"/>
    </source>
</evidence>
<dbReference type="EMBL" id="CACVKT020009208">
    <property type="protein sequence ID" value="CAC5421098.1"/>
    <property type="molecule type" value="Genomic_DNA"/>
</dbReference>
<dbReference type="AlphaFoldDB" id="A0A6J8EKW5"/>
<name>A0A6J8EKW5_MYTCO</name>
<dbReference type="GO" id="GO:0001508">
    <property type="term" value="P:action potential"/>
    <property type="evidence" value="ECO:0007669"/>
    <property type="project" value="TreeGrafter"/>
</dbReference>
<keyword evidence="7" id="KW-0630">Potassium</keyword>
<dbReference type="InterPro" id="IPR027359">
    <property type="entry name" value="Volt_channel_dom_sf"/>
</dbReference>
<proteinExistence type="predicted"/>
<gene>
    <name evidence="15" type="ORF">MCOR_53252</name>
</gene>
<keyword evidence="4 13" id="KW-0812">Transmembrane</keyword>
<sequence>MAHYSMASHTRPPQGKSMGWKDLIKKITQNTKEEKSNTIIINVGGEVFKTSKDHFKRFPKTRLADLDATSGSYEESTNSYFFDRNPVLFHYILDYYKSGQLHIPHNVCYRLVESELAYWQIEYSEMTDCCKKVVEDDFAEFASEESLQQEFNVRQHIYSSQTKQVTKNISNWRIRIWGFLDDRSSSEAAKIWHAVYMILVMISIFSFFCATLEECRVSLKESIYRFGCCTNETQELASDEIPKIKKLLNTVPHPVLQIIELACLIFFTVEFVFRFVVCPWKLRLLKNFTTLIDMLYILPAWMVLFVEITHGTFWHTKNGVTLFIIIEAIEIFRVLRIFRFIKHHQGLRILYLAIKSSVPELSLLLVFVVFNTTIFASFIYCAEAFTPDNFENAFHGMWWALITMTTVGYGDMFPKSWLGYIVGSFCAVLGIIMIQMPVPIIVSNFHAYYRLRFSTDVNEKNVDSSDLELPKPVLPSSEEEYNSQTSIPGPSVKSSEVSASSPESRSSSPEPPPRNRMRLPPINKVSVVVDSKDILGSDIEECI</sequence>
<accession>A0A6J8EKW5</accession>
<dbReference type="InterPro" id="IPR003131">
    <property type="entry name" value="T1-type_BTB"/>
</dbReference>
<organism evidence="15 16">
    <name type="scientific">Mytilus coruscus</name>
    <name type="common">Sea mussel</name>
    <dbReference type="NCBI Taxonomy" id="42192"/>
    <lineage>
        <taxon>Eukaryota</taxon>
        <taxon>Metazoa</taxon>
        <taxon>Spiralia</taxon>
        <taxon>Lophotrochozoa</taxon>
        <taxon>Mollusca</taxon>
        <taxon>Bivalvia</taxon>
        <taxon>Autobranchia</taxon>
        <taxon>Pteriomorphia</taxon>
        <taxon>Mytilida</taxon>
        <taxon>Mytiloidea</taxon>
        <taxon>Mytilidae</taxon>
        <taxon>Mytilinae</taxon>
        <taxon>Mytilus</taxon>
    </lineage>
</organism>
<keyword evidence="8 13" id="KW-1133">Transmembrane helix</keyword>
<evidence type="ECO:0000259" key="14">
    <source>
        <dbReference type="SMART" id="SM00225"/>
    </source>
</evidence>
<dbReference type="Pfam" id="PF00520">
    <property type="entry name" value="Ion_trans"/>
    <property type="match status" value="1"/>
</dbReference>
<feature type="transmembrane region" description="Helical" evidence="13">
    <location>
        <begin position="320"/>
        <end position="341"/>
    </location>
</feature>
<evidence type="ECO:0000256" key="5">
    <source>
        <dbReference type="ARBA" id="ARBA00022826"/>
    </source>
</evidence>
<evidence type="ECO:0000256" key="12">
    <source>
        <dbReference type="SAM" id="MobiDB-lite"/>
    </source>
</evidence>
<dbReference type="PANTHER" id="PTHR11537">
    <property type="entry name" value="VOLTAGE-GATED POTASSIUM CHANNEL"/>
    <property type="match status" value="1"/>
</dbReference>
<evidence type="ECO:0000256" key="13">
    <source>
        <dbReference type="SAM" id="Phobius"/>
    </source>
</evidence>
<dbReference type="InterPro" id="IPR028325">
    <property type="entry name" value="VG_K_chnl"/>
</dbReference>
<feature type="domain" description="BTB" evidence="14">
    <location>
        <begin position="37"/>
        <end position="137"/>
    </location>
</feature>
<feature type="transmembrane region" description="Helical" evidence="13">
    <location>
        <begin position="417"/>
        <end position="442"/>
    </location>
</feature>
<keyword evidence="10 13" id="KW-0472">Membrane</keyword>
<feature type="transmembrane region" description="Helical" evidence="13">
    <location>
        <begin position="361"/>
        <end position="381"/>
    </location>
</feature>
<keyword evidence="5" id="KW-0631">Potassium channel</keyword>
<dbReference type="PRINTS" id="PR00169">
    <property type="entry name" value="KCHANNEL"/>
</dbReference>
<protein>
    <recommendedName>
        <fullName evidence="14">BTB domain-containing protein</fullName>
    </recommendedName>
</protein>
<evidence type="ECO:0000256" key="4">
    <source>
        <dbReference type="ARBA" id="ARBA00022692"/>
    </source>
</evidence>
<keyword evidence="11" id="KW-0407">Ion channel</keyword>
<feature type="transmembrane region" description="Helical" evidence="13">
    <location>
        <begin position="191"/>
        <end position="212"/>
    </location>
</feature>
<evidence type="ECO:0000313" key="15">
    <source>
        <dbReference type="EMBL" id="CAC5421098.1"/>
    </source>
</evidence>